<accession>A0A382H990</accession>
<name>A0A382H990_9ZZZZ</name>
<reference evidence="1" key="1">
    <citation type="submission" date="2018-05" db="EMBL/GenBank/DDBJ databases">
        <authorList>
            <person name="Lanie J.A."/>
            <person name="Ng W.-L."/>
            <person name="Kazmierczak K.M."/>
            <person name="Andrzejewski T.M."/>
            <person name="Davidsen T.M."/>
            <person name="Wayne K.J."/>
            <person name="Tettelin H."/>
            <person name="Glass J.I."/>
            <person name="Rusch D."/>
            <person name="Podicherti R."/>
            <person name="Tsui H.-C.T."/>
            <person name="Winkler M.E."/>
        </authorList>
    </citation>
    <scope>NUCLEOTIDE SEQUENCE</scope>
</reference>
<protein>
    <submittedName>
        <fullName evidence="1">Uncharacterized protein</fullName>
    </submittedName>
</protein>
<dbReference type="AlphaFoldDB" id="A0A382H990"/>
<gene>
    <name evidence="1" type="ORF">METZ01_LOCUS236167</name>
</gene>
<sequence>MDSRVERFPVYTQLSSCTVMEVKKIAQIWKEARSSRAEALGLHAEDLAGWIAERIGRDIVEHGQQGSLKILFLEATRNGALRNLYSPEVLRFDGSAQVFVTPCGSEFTPEEMFSPISEWLRKSGIDAQLTMSGNSLVVQHSTNETSIRRAKREG</sequence>
<dbReference type="EMBL" id="UINC01059656">
    <property type="protein sequence ID" value="SVB83313.1"/>
    <property type="molecule type" value="Genomic_DNA"/>
</dbReference>
<organism evidence="1">
    <name type="scientific">marine metagenome</name>
    <dbReference type="NCBI Taxonomy" id="408172"/>
    <lineage>
        <taxon>unclassified sequences</taxon>
        <taxon>metagenomes</taxon>
        <taxon>ecological metagenomes</taxon>
    </lineage>
</organism>
<evidence type="ECO:0000313" key="1">
    <source>
        <dbReference type="EMBL" id="SVB83313.1"/>
    </source>
</evidence>
<proteinExistence type="predicted"/>